<name>A0A9N9E3T3_9GLOM</name>
<dbReference type="EMBL" id="CAJVPS010010360">
    <property type="protein sequence ID" value="CAG8657380.1"/>
    <property type="molecule type" value="Genomic_DNA"/>
</dbReference>
<keyword evidence="3" id="KW-1185">Reference proteome</keyword>
<reference evidence="2" key="1">
    <citation type="submission" date="2021-06" db="EMBL/GenBank/DDBJ databases">
        <authorList>
            <person name="Kallberg Y."/>
            <person name="Tangrot J."/>
            <person name="Rosling A."/>
        </authorList>
    </citation>
    <scope>NUCLEOTIDE SEQUENCE</scope>
    <source>
        <strain evidence="2">FL130A</strain>
    </source>
</reference>
<proteinExistence type="predicted"/>
<dbReference type="InterPro" id="IPR002733">
    <property type="entry name" value="AMMECR1_domain"/>
</dbReference>
<gene>
    <name evidence="2" type="ORF">ALEPTO_LOCUS10214</name>
</gene>
<dbReference type="SUPFAM" id="SSF143447">
    <property type="entry name" value="AMMECR1-like"/>
    <property type="match status" value="1"/>
</dbReference>
<dbReference type="InterPro" id="IPR027485">
    <property type="entry name" value="AMMECR1_N"/>
</dbReference>
<dbReference type="PANTHER" id="PTHR13016:SF0">
    <property type="entry name" value="AMME SYNDROME CANDIDATE GENE 1 PROTEIN"/>
    <property type="match status" value="1"/>
</dbReference>
<comment type="caution">
    <text evidence="2">The sequence shown here is derived from an EMBL/GenBank/DDBJ whole genome shotgun (WGS) entry which is preliminary data.</text>
</comment>
<feature type="domain" description="AMMECR1" evidence="1">
    <location>
        <begin position="1"/>
        <end position="191"/>
    </location>
</feature>
<dbReference type="Proteomes" id="UP000789508">
    <property type="component" value="Unassembled WGS sequence"/>
</dbReference>
<dbReference type="Pfam" id="PF01871">
    <property type="entry name" value="AMMECR1"/>
    <property type="match status" value="1"/>
</dbReference>
<sequence>MVAGIEHCIYCFDVLVSEFEGRKHLEPEFEDMAFPLFVTWNIINHGHSRLRGCIGNFDALPLHTGLKEYAINSAFHDRRFSPITIRELAHLECAVSLLTDFEDAEDYLDWEIGVHGIWIEFTDDHNRRKTATYLPEIAEEQGWSKVEAIDSLLRKGGFTGRITDRVRQRIILRRYQSAKYQITYDEYLEYVKSRKGLIGNNSDSSVLLKSPMLANVAKITTTTTSTDFRKLKRP</sequence>
<protein>
    <submittedName>
        <fullName evidence="2">1380_t:CDS:1</fullName>
    </submittedName>
</protein>
<dbReference type="AlphaFoldDB" id="A0A9N9E3T3"/>
<dbReference type="Gene3D" id="3.30.700.20">
    <property type="entry name" value="Hypothetical protein ph0010, domain 1"/>
    <property type="match status" value="1"/>
</dbReference>
<evidence type="ECO:0000259" key="1">
    <source>
        <dbReference type="PROSITE" id="PS51112"/>
    </source>
</evidence>
<evidence type="ECO:0000313" key="3">
    <source>
        <dbReference type="Proteomes" id="UP000789508"/>
    </source>
</evidence>
<dbReference type="OrthoDB" id="24630at2759"/>
<dbReference type="PANTHER" id="PTHR13016">
    <property type="entry name" value="AMMECR1 HOMOLOG"/>
    <property type="match status" value="1"/>
</dbReference>
<dbReference type="PROSITE" id="PS51112">
    <property type="entry name" value="AMMECR1"/>
    <property type="match status" value="1"/>
</dbReference>
<organism evidence="2 3">
    <name type="scientific">Ambispora leptoticha</name>
    <dbReference type="NCBI Taxonomy" id="144679"/>
    <lineage>
        <taxon>Eukaryota</taxon>
        <taxon>Fungi</taxon>
        <taxon>Fungi incertae sedis</taxon>
        <taxon>Mucoromycota</taxon>
        <taxon>Glomeromycotina</taxon>
        <taxon>Glomeromycetes</taxon>
        <taxon>Archaeosporales</taxon>
        <taxon>Ambisporaceae</taxon>
        <taxon>Ambispora</taxon>
    </lineage>
</organism>
<dbReference type="InterPro" id="IPR036071">
    <property type="entry name" value="AMMECR1_dom_sf"/>
</dbReference>
<evidence type="ECO:0000313" key="2">
    <source>
        <dbReference type="EMBL" id="CAG8657380.1"/>
    </source>
</evidence>
<dbReference type="NCBIfam" id="TIGR00296">
    <property type="entry name" value="TIGR00296 family protein"/>
    <property type="match status" value="1"/>
</dbReference>
<accession>A0A9N9E3T3</accession>
<dbReference type="InterPro" id="IPR023473">
    <property type="entry name" value="AMMECR1"/>
</dbReference>